<dbReference type="OrthoDB" id="9815116at2"/>
<evidence type="ECO:0000256" key="1">
    <source>
        <dbReference type="ARBA" id="ARBA00060876"/>
    </source>
</evidence>
<accession>A0A6N8EF12</accession>
<feature type="domain" description="AAA" evidence="2">
    <location>
        <begin position="3"/>
        <end position="180"/>
    </location>
</feature>
<evidence type="ECO:0000259" key="2">
    <source>
        <dbReference type="Pfam" id="PF13614"/>
    </source>
</evidence>
<dbReference type="PIRSF" id="PIRSF009320">
    <property type="entry name" value="Nuc_binding_HP_1000"/>
    <property type="match status" value="1"/>
</dbReference>
<dbReference type="PANTHER" id="PTHR13696:SF52">
    <property type="entry name" value="PARA FAMILY PROTEIN CT_582"/>
    <property type="match status" value="1"/>
</dbReference>
<comment type="caution">
    <text evidence="3">The sequence shown here is derived from an EMBL/GenBank/DDBJ whole genome shotgun (WGS) entry which is preliminary data.</text>
</comment>
<dbReference type="SUPFAM" id="SSF52540">
    <property type="entry name" value="P-loop containing nucleoside triphosphate hydrolases"/>
    <property type="match status" value="1"/>
</dbReference>
<reference evidence="3 4" key="1">
    <citation type="submission" date="2019-11" db="EMBL/GenBank/DDBJ databases">
        <title>Whole-genome sequence of the anaerobic purple sulfur bacterium Allochromatium palmeri DSM 15591.</title>
        <authorList>
            <person name="Kyndt J.A."/>
            <person name="Meyer T.E."/>
        </authorList>
    </citation>
    <scope>NUCLEOTIDE SEQUENCE [LARGE SCALE GENOMIC DNA]</scope>
    <source>
        <strain evidence="3 4">DSM 15591</strain>
    </source>
</reference>
<dbReference type="Gene3D" id="3.40.50.300">
    <property type="entry name" value="P-loop containing nucleotide triphosphate hydrolases"/>
    <property type="match status" value="1"/>
</dbReference>
<dbReference type="RefSeq" id="WP_155451393.1">
    <property type="nucleotide sequence ID" value="NZ_WNKT01000055.1"/>
</dbReference>
<dbReference type="InterPro" id="IPR050678">
    <property type="entry name" value="DNA_Partitioning_ATPase"/>
</dbReference>
<name>A0A6N8EF12_9GAMM</name>
<proteinExistence type="predicted"/>
<dbReference type="InterPro" id="IPR027417">
    <property type="entry name" value="P-loop_NTPase"/>
</dbReference>
<dbReference type="InterPro" id="IPR025669">
    <property type="entry name" value="AAA_dom"/>
</dbReference>
<comment type="similarity">
    <text evidence="1">To B.subtilis soj.</text>
</comment>
<dbReference type="Pfam" id="PF13614">
    <property type="entry name" value="AAA_31"/>
    <property type="match status" value="1"/>
</dbReference>
<dbReference type="AlphaFoldDB" id="A0A6N8EF12"/>
<keyword evidence="4" id="KW-1185">Reference proteome</keyword>
<dbReference type="Proteomes" id="UP000434044">
    <property type="component" value="Unassembled WGS sequence"/>
</dbReference>
<dbReference type="FunFam" id="3.40.50.300:FF:000285">
    <property type="entry name" value="Sporulation initiation inhibitor Soj"/>
    <property type="match status" value="1"/>
</dbReference>
<dbReference type="CDD" id="cd02042">
    <property type="entry name" value="ParAB_family"/>
    <property type="match status" value="1"/>
</dbReference>
<dbReference type="PANTHER" id="PTHR13696">
    <property type="entry name" value="P-LOOP CONTAINING NUCLEOSIDE TRIPHOSPHATE HYDROLASE"/>
    <property type="match status" value="1"/>
</dbReference>
<protein>
    <submittedName>
        <fullName evidence="3">AAA family ATPase</fullName>
    </submittedName>
</protein>
<evidence type="ECO:0000313" key="3">
    <source>
        <dbReference type="EMBL" id="MTW22835.1"/>
    </source>
</evidence>
<dbReference type="EMBL" id="WNKT01000055">
    <property type="protein sequence ID" value="MTW22835.1"/>
    <property type="molecule type" value="Genomic_DNA"/>
</dbReference>
<gene>
    <name evidence="3" type="ORF">GJ668_17405</name>
</gene>
<sequence length="264" mass="28712">MVNIIAIANQKGGVGKTTTAVNLAAALAFMRRRVLLIDLDPQGNATMGCGVDKHQVEHTTCDLLLTDVPIADCLQRVTEPAPGFDLLPSNADLTAAEIGLLDSPDREQRLGRVLATAAGAYELIIIDCPPSLNMLTLNALVAAHGVLIPIQCEYYALEGLSSLLDTIEQVRESRNQGLRIEGILRTMHDPRNNLANQVSTQLVTHFKDQVYRTIIPRNVRVAEAPSHGQSALVYDPQSRGALAYLALASEVLRRHEKRRQAEAA</sequence>
<organism evidence="3 4">
    <name type="scientific">Allochromatium palmeri</name>
    <dbReference type="NCBI Taxonomy" id="231048"/>
    <lineage>
        <taxon>Bacteria</taxon>
        <taxon>Pseudomonadati</taxon>
        <taxon>Pseudomonadota</taxon>
        <taxon>Gammaproteobacteria</taxon>
        <taxon>Chromatiales</taxon>
        <taxon>Chromatiaceae</taxon>
        <taxon>Allochromatium</taxon>
    </lineage>
</organism>
<evidence type="ECO:0000313" key="4">
    <source>
        <dbReference type="Proteomes" id="UP000434044"/>
    </source>
</evidence>